<dbReference type="InterPro" id="IPR038726">
    <property type="entry name" value="PDDEXK_AddAB-type"/>
</dbReference>
<dbReference type="Pfam" id="PF12705">
    <property type="entry name" value="PDDEXK_1"/>
    <property type="match status" value="1"/>
</dbReference>
<dbReference type="AlphaFoldDB" id="A0A6J6EGM1"/>
<protein>
    <submittedName>
        <fullName evidence="2">Unannotated protein</fullName>
    </submittedName>
</protein>
<accession>A0A6J6EGM1</accession>
<evidence type="ECO:0000313" key="2">
    <source>
        <dbReference type="EMBL" id="CAB4574996.1"/>
    </source>
</evidence>
<feature type="domain" description="PD-(D/E)XK endonuclease-like" evidence="1">
    <location>
        <begin position="297"/>
        <end position="531"/>
    </location>
</feature>
<evidence type="ECO:0000259" key="1">
    <source>
        <dbReference type="Pfam" id="PF12705"/>
    </source>
</evidence>
<dbReference type="EMBL" id="CAEZTT010000044">
    <property type="protein sequence ID" value="CAB4574996.1"/>
    <property type="molecule type" value="Genomic_DNA"/>
</dbReference>
<reference evidence="2" key="1">
    <citation type="submission" date="2020-05" db="EMBL/GenBank/DDBJ databases">
        <authorList>
            <person name="Chiriac C."/>
            <person name="Salcher M."/>
            <person name="Ghai R."/>
            <person name="Kavagutti S V."/>
        </authorList>
    </citation>
    <scope>NUCLEOTIDE SEQUENCE</scope>
</reference>
<sequence>MINLSELPIWESPWRSTGSDALLRISSSALKTLPGSCQMEKVAKAHVGKYQEARDWATRKDPRAVFLLGAVRAVLAMTRTPTDLVQIITTELGENATEPSLAAAKMMVRNALNAVDDFAADDLAEGLLMTPTTDFVCISSDQNRRLELTSWGVYYQSSDKSVRELRMFCYRDADLARDRNQLITAVNILLNGASTDGPLARWTEPYQTLPTNPPQRVRIRQIGCLDSSAATLFDGDAASAAAFVGGMPAIVQDFLTNPEFTPGNNCVECKFRISCPEITKVPGFLGLPTAGKISKSLSRAMLSSYQRCNYQYFLTYVLKLPKKTFESNAAIVRGNAVHEWIMAAHERQIACSSSDLPAAGLGAIATKLGWTQEYLAQARNWINSHIQVCPFQHAATHLLSEQTRTVWDCDADVVITTRADELGTRAGKSLWREIKTTSTMSEMTKNEYLLLYPQVAFAIGIQAAAGGGLVELEILTPETGQIVAFDAADPAIQLAATTALAINFDQLHHDEEFSASPGMACISCPVSAWCDQRASAPATKEVLVDGLEVDLVTGEIISSAPVAVDALAKALALVEPVDQTDDLPF</sequence>
<proteinExistence type="predicted"/>
<organism evidence="2">
    <name type="scientific">freshwater metagenome</name>
    <dbReference type="NCBI Taxonomy" id="449393"/>
    <lineage>
        <taxon>unclassified sequences</taxon>
        <taxon>metagenomes</taxon>
        <taxon>ecological metagenomes</taxon>
    </lineage>
</organism>
<name>A0A6J6EGM1_9ZZZZ</name>
<gene>
    <name evidence="2" type="ORF">UFOPK1726_00514</name>
</gene>